<keyword evidence="6 7" id="KW-0472">Membrane</keyword>
<evidence type="ECO:0000256" key="4">
    <source>
        <dbReference type="ARBA" id="ARBA00022692"/>
    </source>
</evidence>
<evidence type="ECO:0000256" key="2">
    <source>
        <dbReference type="ARBA" id="ARBA00010792"/>
    </source>
</evidence>
<evidence type="ECO:0000256" key="7">
    <source>
        <dbReference type="RuleBase" id="RU367016"/>
    </source>
</evidence>
<feature type="transmembrane region" description="Helical" evidence="7">
    <location>
        <begin position="137"/>
        <end position="163"/>
    </location>
</feature>
<accession>A0A553ZUI5</accession>
<sequence length="207" mass="23321">MKSMDGIAQLVHLMSGYGYVALFICCAIGLFLFPVPNEVLLMIAGGLVASTQLEAVSTFVTLYMAILLHGTIWYMVGVIIHHLTKQGKQIPDKWKRAYNTSRSLVNRHGHKALFISYFLPFIRHAVPLGVGASSISFISFAVVAFSTAAIWLTIYYLLGFYFIHLIDQIQNVMEHIGFIVIFGMLLSLLFWWRKIKKDSVSKEVLSD</sequence>
<organism evidence="9 10">
    <name type="scientific">Alkalicoccobacillus porphyridii</name>
    <dbReference type="NCBI Taxonomy" id="2597270"/>
    <lineage>
        <taxon>Bacteria</taxon>
        <taxon>Bacillati</taxon>
        <taxon>Bacillota</taxon>
        <taxon>Bacilli</taxon>
        <taxon>Bacillales</taxon>
        <taxon>Bacillaceae</taxon>
        <taxon>Alkalicoccobacillus</taxon>
    </lineage>
</organism>
<evidence type="ECO:0000313" key="10">
    <source>
        <dbReference type="Proteomes" id="UP000318521"/>
    </source>
</evidence>
<feature type="domain" description="VTT" evidence="8">
    <location>
        <begin position="35"/>
        <end position="159"/>
    </location>
</feature>
<dbReference type="Pfam" id="PF09335">
    <property type="entry name" value="VTT_dom"/>
    <property type="match status" value="1"/>
</dbReference>
<keyword evidence="5 7" id="KW-1133">Transmembrane helix</keyword>
<name>A0A553ZUI5_9BACI</name>
<gene>
    <name evidence="9" type="ORF">FN960_17720</name>
</gene>
<evidence type="ECO:0000256" key="6">
    <source>
        <dbReference type="ARBA" id="ARBA00023136"/>
    </source>
</evidence>
<feature type="transmembrane region" description="Helical" evidence="7">
    <location>
        <begin position="12"/>
        <end position="35"/>
    </location>
</feature>
<comment type="caution">
    <text evidence="9">The sequence shown here is derived from an EMBL/GenBank/DDBJ whole genome shotgun (WGS) entry which is preliminary data.</text>
</comment>
<keyword evidence="3 7" id="KW-1003">Cell membrane</keyword>
<dbReference type="AlphaFoldDB" id="A0A553ZUI5"/>
<keyword evidence="10" id="KW-1185">Reference proteome</keyword>
<comment type="subcellular location">
    <subcellularLocation>
        <location evidence="1 7">Cell membrane</location>
        <topology evidence="1 7">Multi-pass membrane protein</topology>
    </subcellularLocation>
</comment>
<dbReference type="EMBL" id="VLXZ01000014">
    <property type="protein sequence ID" value="TSB45119.1"/>
    <property type="molecule type" value="Genomic_DNA"/>
</dbReference>
<proteinExistence type="inferred from homology"/>
<dbReference type="InterPro" id="IPR032816">
    <property type="entry name" value="VTT_dom"/>
</dbReference>
<evidence type="ECO:0000256" key="5">
    <source>
        <dbReference type="ARBA" id="ARBA00022989"/>
    </source>
</evidence>
<feature type="transmembrane region" description="Helical" evidence="7">
    <location>
        <begin position="175"/>
        <end position="192"/>
    </location>
</feature>
<dbReference type="OrthoDB" id="9782291at2"/>
<dbReference type="PANTHER" id="PTHR30353">
    <property type="entry name" value="INNER MEMBRANE PROTEIN DEDA-RELATED"/>
    <property type="match status" value="1"/>
</dbReference>
<reference evidence="9 10" key="1">
    <citation type="submission" date="2019-07" db="EMBL/GenBank/DDBJ databases">
        <authorList>
            <person name="Park Y.J."/>
            <person name="Jeong S.E."/>
            <person name="Jung H.S."/>
        </authorList>
    </citation>
    <scope>NUCLEOTIDE SEQUENCE [LARGE SCALE GENOMIC DNA]</scope>
    <source>
        <strain evidence="10">P16(2019)</strain>
    </source>
</reference>
<evidence type="ECO:0000256" key="1">
    <source>
        <dbReference type="ARBA" id="ARBA00004651"/>
    </source>
</evidence>
<dbReference type="PANTHER" id="PTHR30353:SF15">
    <property type="entry name" value="INNER MEMBRANE PROTEIN YABI"/>
    <property type="match status" value="1"/>
</dbReference>
<comment type="similarity">
    <text evidence="2 7">Belongs to the DedA family.</text>
</comment>
<evidence type="ECO:0000313" key="9">
    <source>
        <dbReference type="EMBL" id="TSB45119.1"/>
    </source>
</evidence>
<dbReference type="Proteomes" id="UP000318521">
    <property type="component" value="Unassembled WGS sequence"/>
</dbReference>
<protein>
    <submittedName>
        <fullName evidence="9">DedA family protein</fullName>
    </submittedName>
</protein>
<evidence type="ECO:0000256" key="3">
    <source>
        <dbReference type="ARBA" id="ARBA00022475"/>
    </source>
</evidence>
<dbReference type="InterPro" id="IPR032818">
    <property type="entry name" value="DedA-like"/>
</dbReference>
<keyword evidence="4 7" id="KW-0812">Transmembrane</keyword>
<dbReference type="GO" id="GO:0005886">
    <property type="term" value="C:plasma membrane"/>
    <property type="evidence" value="ECO:0007669"/>
    <property type="project" value="UniProtKB-SubCell"/>
</dbReference>
<evidence type="ECO:0000259" key="8">
    <source>
        <dbReference type="Pfam" id="PF09335"/>
    </source>
</evidence>
<feature type="transmembrane region" description="Helical" evidence="7">
    <location>
        <begin position="55"/>
        <end position="80"/>
    </location>
</feature>